<protein>
    <submittedName>
        <fullName evidence="1">Uncharacterized protein</fullName>
    </submittedName>
</protein>
<gene>
    <name evidence="1" type="ORF">HMPREF1015_02306</name>
</gene>
<accession>G9QIL5</accession>
<sequence>MLLYNNIVYFGIQELCERQSVHAFDVLNEFLPAHQMSFELNL</sequence>
<keyword evidence="2" id="KW-1185">Reference proteome</keyword>
<evidence type="ECO:0000313" key="2">
    <source>
        <dbReference type="Proteomes" id="UP000011747"/>
    </source>
</evidence>
<proteinExistence type="predicted"/>
<name>G9QIL5_9BACI</name>
<dbReference type="HOGENOM" id="CLU_3247516_0_0_9"/>
<organism evidence="1 2">
    <name type="scientific">Bacillus smithii 7_3_47FAA</name>
    <dbReference type="NCBI Taxonomy" id="665952"/>
    <lineage>
        <taxon>Bacteria</taxon>
        <taxon>Bacillati</taxon>
        <taxon>Bacillota</taxon>
        <taxon>Bacilli</taxon>
        <taxon>Bacillales</taxon>
        <taxon>Bacillaceae</taxon>
        <taxon>Bacillus</taxon>
    </lineage>
</organism>
<dbReference type="EMBL" id="ACWF01000040">
    <property type="protein sequence ID" value="EHL79001.1"/>
    <property type="molecule type" value="Genomic_DNA"/>
</dbReference>
<reference evidence="1 2" key="1">
    <citation type="submission" date="2011-09" db="EMBL/GenBank/DDBJ databases">
        <title>The Genome Sequence of Bacillus smithii 7_3_47FAA.</title>
        <authorList>
            <consortium name="The Broad Institute Genome Sequencing Platform"/>
            <person name="Earl A."/>
            <person name="Ward D."/>
            <person name="Feldgarden M."/>
            <person name="Gevers D."/>
            <person name="Daigneault M."/>
            <person name="Strauss J."/>
            <person name="Allen-Vercoe E."/>
            <person name="Young S.K."/>
            <person name="Zeng Q."/>
            <person name="Gargeya S."/>
            <person name="Fitzgerald M."/>
            <person name="Haas B."/>
            <person name="Abouelleil A."/>
            <person name="Alvarado L."/>
            <person name="Arachchi H.M."/>
            <person name="Berlin A."/>
            <person name="Brown A."/>
            <person name="Chapman S.B."/>
            <person name="Chen Z."/>
            <person name="Dunbar C."/>
            <person name="Freedman E."/>
            <person name="Gearin G."/>
            <person name="Goldberg J."/>
            <person name="Griggs A."/>
            <person name="Gujja S."/>
            <person name="Heiman D."/>
            <person name="Howarth C."/>
            <person name="Larson L."/>
            <person name="Lui A."/>
            <person name="MacDonald P.J.P."/>
            <person name="Montmayeur A."/>
            <person name="Murphy C."/>
            <person name="Neiman D."/>
            <person name="Pearson M."/>
            <person name="Priest M."/>
            <person name="Roberts A."/>
            <person name="Saif S."/>
            <person name="Shea T."/>
            <person name="Shenoy N."/>
            <person name="Sisk P."/>
            <person name="Stolte C."/>
            <person name="Sykes S."/>
            <person name="Wortman J."/>
            <person name="Nusbaum C."/>
            <person name="Birren B."/>
        </authorList>
    </citation>
    <scope>NUCLEOTIDE SEQUENCE [LARGE SCALE GENOMIC DNA]</scope>
    <source>
        <strain evidence="1 2">7_3_47FAA</strain>
    </source>
</reference>
<dbReference type="AlphaFoldDB" id="G9QIL5"/>
<comment type="caution">
    <text evidence="1">The sequence shown here is derived from an EMBL/GenBank/DDBJ whole genome shotgun (WGS) entry which is preliminary data.</text>
</comment>
<dbReference type="PATRIC" id="fig|665952.3.peg.808"/>
<evidence type="ECO:0000313" key="1">
    <source>
        <dbReference type="EMBL" id="EHL79001.1"/>
    </source>
</evidence>
<dbReference type="Proteomes" id="UP000011747">
    <property type="component" value="Unassembled WGS sequence"/>
</dbReference>